<dbReference type="GO" id="GO:0005737">
    <property type="term" value="C:cytoplasm"/>
    <property type="evidence" value="ECO:0007669"/>
    <property type="project" value="UniProtKB-SubCell"/>
</dbReference>
<dbReference type="InterPro" id="IPR023795">
    <property type="entry name" value="Serpin_CS"/>
</dbReference>
<dbReference type="GO" id="GO:0005615">
    <property type="term" value="C:extracellular space"/>
    <property type="evidence" value="ECO:0007669"/>
    <property type="project" value="InterPro"/>
</dbReference>
<comment type="similarity">
    <text evidence="3">Belongs to the serpin family. Ov-serpin subfamily.</text>
</comment>
<organism evidence="10 11">
    <name type="scientific">Lynx pardinus</name>
    <name type="common">Iberian lynx</name>
    <name type="synonym">Felis pardina</name>
    <dbReference type="NCBI Taxonomy" id="191816"/>
    <lineage>
        <taxon>Eukaryota</taxon>
        <taxon>Metazoa</taxon>
        <taxon>Chordata</taxon>
        <taxon>Craniata</taxon>
        <taxon>Vertebrata</taxon>
        <taxon>Euteleostomi</taxon>
        <taxon>Mammalia</taxon>
        <taxon>Eutheria</taxon>
        <taxon>Laurasiatheria</taxon>
        <taxon>Carnivora</taxon>
        <taxon>Feliformia</taxon>
        <taxon>Felidae</taxon>
        <taxon>Felinae</taxon>
        <taxon>Lynx</taxon>
    </lineage>
</organism>
<evidence type="ECO:0000256" key="6">
    <source>
        <dbReference type="ARBA" id="ARBA00022900"/>
    </source>
</evidence>
<keyword evidence="7" id="KW-0539">Nucleus</keyword>
<feature type="domain" description="Serpin" evidence="9">
    <location>
        <begin position="831"/>
        <end position="1192"/>
    </location>
</feature>
<evidence type="ECO:0000256" key="3">
    <source>
        <dbReference type="ARBA" id="ARBA00006426"/>
    </source>
</evidence>
<dbReference type="AlphaFoldDB" id="A0A485PHT3"/>
<dbReference type="InterPro" id="IPR042178">
    <property type="entry name" value="Serpin_sf_1"/>
</dbReference>
<sequence length="1192" mass="134422">MEDLYVANTIFALNFFKHLANTSTTPNLFFSPWSISSTMAMVYLGARGNTADQMARVFQFNKVGVHEVPAVTPEKFTGCELMQQIQKGRYPEAILQSPSFLFKAQAGDKIHSSFHSLSSAINASTGGYLLETVNKLFGEKSARFKEEYIQLSNKYYSTEPQALDFLECAEEARKEINSWVKTQTKGKIPDLLPEGSVDRDTKMVLVNAVYFKGKWKTPFEKKLNGLYPFRVNATQRTPVQMMYLREDLNIGYLGDLKTQILELPYTGDVSMFLLLPDEIGNMSTGLELLEREITYDKFIKWTSKDTMAEDDVEVYLPQFKLEERYELQSILRSMGLEDAFNKSQANFSGMSERNDLFLSKVFHQATVDVNEEGTEAAAGTGATMSGRTGHGGPQFVADHPFLFFILHKITKNILFFGSHNRLQKEPLASSARVEENKVFPMDSLVKSINRFALDFSKKIAESAEGKNIFFSPWGISTSLAMVYFGTQGTTAAQIAQVLQFRDQDNKSCPESEKKRKMEFGLGKVEEIHSHFQALISEINNPSNAYTLKTANAIYGEQTYPFHTKYLEDMKTYFGAEPQSVNFVGASGQIRKEINSWVESQTEGKIVNLLPDDAVNSATRMVLVNALYFKGIWEHQFLVQNTTEKPFRINKSISKPVQMMSMKTKLQAFHIEEPQAMGLQLYYNSRDLSLLILLPEDVEGLDQLEKAIAYEKLSGWTSADMMELCDVQLYLPKFTLQETYDLKSTLSSMGMSDAFNQGKADFSGMSMDRNLFLSNVFHKSFVEINEQGTEASAGTGSELLPLHRCDLGPAPEVLLRPFLMDDLCEANGSFAINLLKMLGQEDSSRNVFCSPLSISSALAMVFMGAKGNTATQMSQALCLNGSGDIHQGFQALLTEVNKSGTQYVLRTANRLFGEKTCDFFPAFRESCEKFYQAQLEELSFAEDTEECRRHINDWVTEKTEGKISEILGPGTVDPLTKLVLVNAIYFKGKWNEQFDRKHTRGMPFKTNQEKKTVQMMFKQAKFRMGYVDEVPMQVLELPYAGKEMCLVVLLPDDNTDLAAVEETLTYEKFRAWTNPEKMTEEKVQVFLPRLKLAESYDLESFLRGLGMTDAFEEAKADFSGMSAKKNVPVSKVAHKCFVEVNEEGTEAAAATAVVRNARCCRIEPRFCADHPFLFFIMHHGTNSILFCGRFSSP</sequence>
<proteinExistence type="inferred from homology"/>
<keyword evidence="4" id="KW-0963">Cytoplasm</keyword>
<dbReference type="Gene3D" id="3.30.497.10">
    <property type="entry name" value="Antithrombin, subunit I, domain 2"/>
    <property type="match status" value="3"/>
</dbReference>
<comment type="subcellular location">
    <subcellularLocation>
        <location evidence="2">Cytoplasm</location>
    </subcellularLocation>
    <subcellularLocation>
        <location evidence="1">Nucleus</location>
    </subcellularLocation>
</comment>
<evidence type="ECO:0000313" key="10">
    <source>
        <dbReference type="EMBL" id="VFV45190.1"/>
    </source>
</evidence>
<feature type="domain" description="Serpin" evidence="9">
    <location>
        <begin position="13"/>
        <end position="422"/>
    </location>
</feature>
<feature type="domain" description="Serpin" evidence="9">
    <location>
        <begin position="453"/>
        <end position="825"/>
    </location>
</feature>
<reference evidence="10 11" key="1">
    <citation type="submission" date="2019-01" db="EMBL/GenBank/DDBJ databases">
        <authorList>
            <person name="Alioto T."/>
            <person name="Alioto T."/>
        </authorList>
    </citation>
    <scope>NUCLEOTIDE SEQUENCE [LARGE SCALE GENOMIC DNA]</scope>
</reference>
<dbReference type="InterPro" id="IPR000215">
    <property type="entry name" value="Serpin_fam"/>
</dbReference>
<evidence type="ECO:0000256" key="7">
    <source>
        <dbReference type="ARBA" id="ARBA00023242"/>
    </source>
</evidence>
<evidence type="ECO:0000256" key="8">
    <source>
        <dbReference type="ARBA" id="ARBA00041146"/>
    </source>
</evidence>
<protein>
    <recommendedName>
        <fullName evidence="8">Serpin B10</fullName>
    </recommendedName>
</protein>
<dbReference type="FunFam" id="3.30.497.10:FF:000018">
    <property type="entry name" value="Serpin family B member 8"/>
    <property type="match status" value="1"/>
</dbReference>
<dbReference type="InterPro" id="IPR042185">
    <property type="entry name" value="Serpin_sf_2"/>
</dbReference>
<evidence type="ECO:0000256" key="1">
    <source>
        <dbReference type="ARBA" id="ARBA00004123"/>
    </source>
</evidence>
<keyword evidence="6" id="KW-0722">Serine protease inhibitor</keyword>
<dbReference type="EMBL" id="CAAGRJ010037053">
    <property type="protein sequence ID" value="VFV45190.1"/>
    <property type="molecule type" value="Genomic_DNA"/>
</dbReference>
<dbReference type="SMART" id="SM00093">
    <property type="entry name" value="SERPIN"/>
    <property type="match status" value="3"/>
</dbReference>
<evidence type="ECO:0000313" key="11">
    <source>
        <dbReference type="Proteomes" id="UP000386466"/>
    </source>
</evidence>
<name>A0A485PHT3_LYNPA</name>
<evidence type="ECO:0000259" key="9">
    <source>
        <dbReference type="SMART" id="SM00093"/>
    </source>
</evidence>
<dbReference type="PROSITE" id="PS00284">
    <property type="entry name" value="SERPIN"/>
    <property type="match status" value="2"/>
</dbReference>
<evidence type="ECO:0000256" key="4">
    <source>
        <dbReference type="ARBA" id="ARBA00022490"/>
    </source>
</evidence>
<dbReference type="PANTHER" id="PTHR11461">
    <property type="entry name" value="SERINE PROTEASE INHIBITOR, SERPIN"/>
    <property type="match status" value="1"/>
</dbReference>
<gene>
    <name evidence="10" type="ORF">LYPA_23C017882</name>
</gene>
<keyword evidence="5" id="KW-0646">Protease inhibitor</keyword>
<dbReference type="FunFam" id="3.30.497.10:FF:000004">
    <property type="entry name" value="Serpin family B member 1"/>
    <property type="match status" value="1"/>
</dbReference>
<accession>A0A485PHT3</accession>
<dbReference type="SUPFAM" id="SSF56574">
    <property type="entry name" value="Serpins"/>
    <property type="match status" value="3"/>
</dbReference>
<dbReference type="GO" id="GO:0005634">
    <property type="term" value="C:nucleus"/>
    <property type="evidence" value="ECO:0007669"/>
    <property type="project" value="UniProtKB-SubCell"/>
</dbReference>
<dbReference type="Pfam" id="PF00079">
    <property type="entry name" value="Serpin"/>
    <property type="match status" value="3"/>
</dbReference>
<dbReference type="GO" id="GO:0004867">
    <property type="term" value="F:serine-type endopeptidase inhibitor activity"/>
    <property type="evidence" value="ECO:0007669"/>
    <property type="project" value="UniProtKB-KW"/>
</dbReference>
<dbReference type="Gene3D" id="2.30.39.10">
    <property type="entry name" value="Alpha-1-antitrypsin, domain 1"/>
    <property type="match status" value="3"/>
</dbReference>
<dbReference type="InterPro" id="IPR036186">
    <property type="entry name" value="Serpin_sf"/>
</dbReference>
<evidence type="ECO:0000256" key="5">
    <source>
        <dbReference type="ARBA" id="ARBA00022690"/>
    </source>
</evidence>
<dbReference type="FunFam" id="2.30.39.10:FF:000001">
    <property type="entry name" value="Serpin family B member 2"/>
    <property type="match status" value="3"/>
</dbReference>
<dbReference type="PANTHER" id="PTHR11461:SF166">
    <property type="entry name" value="SERPIN B8"/>
    <property type="match status" value="1"/>
</dbReference>
<dbReference type="InterPro" id="IPR023796">
    <property type="entry name" value="Serpin_dom"/>
</dbReference>
<keyword evidence="11" id="KW-1185">Reference proteome</keyword>
<dbReference type="Proteomes" id="UP000386466">
    <property type="component" value="Unassembled WGS sequence"/>
</dbReference>
<evidence type="ECO:0000256" key="2">
    <source>
        <dbReference type="ARBA" id="ARBA00004496"/>
    </source>
</evidence>